<accession>A0A2P2J4N1</accession>
<evidence type="ECO:0000313" key="1">
    <source>
        <dbReference type="EMBL" id="MBW88357.1"/>
    </source>
</evidence>
<dbReference type="EMBL" id="GGEC01007874">
    <property type="protein sequence ID" value="MBW88357.1"/>
    <property type="molecule type" value="Transcribed_RNA"/>
</dbReference>
<dbReference type="AlphaFoldDB" id="A0A2P2J4N1"/>
<protein>
    <submittedName>
        <fullName evidence="1">Uncharacterized protein</fullName>
    </submittedName>
</protein>
<proteinExistence type="predicted"/>
<name>A0A2P2J4N1_RHIMU</name>
<organism evidence="1">
    <name type="scientific">Rhizophora mucronata</name>
    <name type="common">Asiatic mangrove</name>
    <dbReference type="NCBI Taxonomy" id="61149"/>
    <lineage>
        <taxon>Eukaryota</taxon>
        <taxon>Viridiplantae</taxon>
        <taxon>Streptophyta</taxon>
        <taxon>Embryophyta</taxon>
        <taxon>Tracheophyta</taxon>
        <taxon>Spermatophyta</taxon>
        <taxon>Magnoliopsida</taxon>
        <taxon>eudicotyledons</taxon>
        <taxon>Gunneridae</taxon>
        <taxon>Pentapetalae</taxon>
        <taxon>rosids</taxon>
        <taxon>fabids</taxon>
        <taxon>Malpighiales</taxon>
        <taxon>Rhizophoraceae</taxon>
        <taxon>Rhizophora</taxon>
    </lineage>
</organism>
<reference evidence="1" key="1">
    <citation type="submission" date="2018-02" db="EMBL/GenBank/DDBJ databases">
        <title>Rhizophora mucronata_Transcriptome.</title>
        <authorList>
            <person name="Meera S.P."/>
            <person name="Sreeshan A."/>
            <person name="Augustine A."/>
        </authorList>
    </citation>
    <scope>NUCLEOTIDE SEQUENCE</scope>
    <source>
        <tissue evidence="1">Leaf</tissue>
    </source>
</reference>
<sequence length="53" mass="5874">MSIATMIMNRLTKAKGKINKSVSHIGQQTCEIIIMNSSRIGISYSVQNDCSRD</sequence>